<name>A0A1I1LPQ6_9FLAO</name>
<proteinExistence type="predicted"/>
<dbReference type="EMBL" id="FOMH01000002">
    <property type="protein sequence ID" value="SFC72273.1"/>
    <property type="molecule type" value="Genomic_DNA"/>
</dbReference>
<evidence type="ECO:0000313" key="1">
    <source>
        <dbReference type="EMBL" id="SFC72273.1"/>
    </source>
</evidence>
<evidence type="ECO:0000313" key="2">
    <source>
        <dbReference type="Proteomes" id="UP000199672"/>
    </source>
</evidence>
<organism evidence="1 2">
    <name type="scientific">Flavobacterium phragmitis</name>
    <dbReference type="NCBI Taxonomy" id="739143"/>
    <lineage>
        <taxon>Bacteria</taxon>
        <taxon>Pseudomonadati</taxon>
        <taxon>Bacteroidota</taxon>
        <taxon>Flavobacteriia</taxon>
        <taxon>Flavobacteriales</taxon>
        <taxon>Flavobacteriaceae</taxon>
        <taxon>Flavobacterium</taxon>
    </lineage>
</organism>
<dbReference type="AlphaFoldDB" id="A0A1I1LPQ6"/>
<sequence>MYKPTLEAQRHFLMMKAVHIQCLDENKEPIKTLLQADL</sequence>
<dbReference type="Proteomes" id="UP000199672">
    <property type="component" value="Unassembled WGS sequence"/>
</dbReference>
<reference evidence="2" key="1">
    <citation type="submission" date="2016-10" db="EMBL/GenBank/DDBJ databases">
        <authorList>
            <person name="Varghese N."/>
            <person name="Submissions S."/>
        </authorList>
    </citation>
    <scope>NUCLEOTIDE SEQUENCE [LARGE SCALE GENOMIC DNA]</scope>
    <source>
        <strain evidence="2">CGMCC 1.10370</strain>
    </source>
</reference>
<protein>
    <submittedName>
        <fullName evidence="1">Uncharacterized protein</fullName>
    </submittedName>
</protein>
<gene>
    <name evidence="1" type="ORF">SAMN05216297_10215</name>
</gene>
<accession>A0A1I1LPQ6</accession>
<keyword evidence="2" id="KW-1185">Reference proteome</keyword>